<sequence>MIRRTLQGGLVAAVSLLAFLPTTAGAATAGAAAPQAPGATARHHRTHPARHHHIHRFTVPGVPLRSSTHRVAAPATGRVVTHGARLNVRSGPGTGYRVIGHRHAHRTVRLACRTHGSWVRGNHVWYRLPHHRGYVSARYVRPYRTLPWC</sequence>
<dbReference type="RefSeq" id="WP_352064330.1">
    <property type="nucleotide sequence ID" value="NZ_JBEPAZ010000022.1"/>
</dbReference>
<evidence type="ECO:0000313" key="3">
    <source>
        <dbReference type="EMBL" id="MER6430759.1"/>
    </source>
</evidence>
<evidence type="ECO:0000256" key="1">
    <source>
        <dbReference type="SAM" id="MobiDB-lite"/>
    </source>
</evidence>
<comment type="caution">
    <text evidence="3">The sequence shown here is derived from an EMBL/GenBank/DDBJ whole genome shotgun (WGS) entry which is preliminary data.</text>
</comment>
<accession>A0ABV1UAM4</accession>
<keyword evidence="2" id="KW-0732">Signal</keyword>
<feature type="compositionally biased region" description="Low complexity" evidence="1">
    <location>
        <begin position="30"/>
        <end position="40"/>
    </location>
</feature>
<keyword evidence="4" id="KW-1185">Reference proteome</keyword>
<feature type="region of interest" description="Disordered" evidence="1">
    <location>
        <begin position="30"/>
        <end position="52"/>
    </location>
</feature>
<dbReference type="Gene3D" id="2.30.30.40">
    <property type="entry name" value="SH3 Domains"/>
    <property type="match status" value="1"/>
</dbReference>
<gene>
    <name evidence="3" type="ORF">ABT272_23915</name>
</gene>
<organism evidence="3 4">
    <name type="scientific">Streptomyces sp. 900105245</name>
    <dbReference type="NCBI Taxonomy" id="3154379"/>
    <lineage>
        <taxon>Bacteria</taxon>
        <taxon>Bacillati</taxon>
        <taxon>Actinomycetota</taxon>
        <taxon>Actinomycetes</taxon>
        <taxon>Kitasatosporales</taxon>
        <taxon>Streptomycetaceae</taxon>
        <taxon>Streptomyces</taxon>
    </lineage>
</organism>
<dbReference type="EMBL" id="JBEPAZ010000022">
    <property type="protein sequence ID" value="MER6430759.1"/>
    <property type="molecule type" value="Genomic_DNA"/>
</dbReference>
<protein>
    <submittedName>
        <fullName evidence="3">SH3 domain-containing protein</fullName>
    </submittedName>
</protein>
<name>A0ABV1UAM4_9ACTN</name>
<feature type="chain" id="PRO_5047222315" evidence="2">
    <location>
        <begin position="27"/>
        <end position="149"/>
    </location>
</feature>
<feature type="signal peptide" evidence="2">
    <location>
        <begin position="1"/>
        <end position="26"/>
    </location>
</feature>
<evidence type="ECO:0000256" key="2">
    <source>
        <dbReference type="SAM" id="SignalP"/>
    </source>
</evidence>
<feature type="compositionally biased region" description="Basic residues" evidence="1">
    <location>
        <begin position="41"/>
        <end position="52"/>
    </location>
</feature>
<proteinExistence type="predicted"/>
<reference evidence="3 4" key="1">
    <citation type="submission" date="2024-06" db="EMBL/GenBank/DDBJ databases">
        <title>The Natural Products Discovery Center: Release of the First 8490 Sequenced Strains for Exploring Actinobacteria Biosynthetic Diversity.</title>
        <authorList>
            <person name="Kalkreuter E."/>
            <person name="Kautsar S.A."/>
            <person name="Yang D."/>
            <person name="Bader C.D."/>
            <person name="Teijaro C.N."/>
            <person name="Fluegel L."/>
            <person name="Davis C.M."/>
            <person name="Simpson J.R."/>
            <person name="Lauterbach L."/>
            <person name="Steele A.D."/>
            <person name="Gui C."/>
            <person name="Meng S."/>
            <person name="Li G."/>
            <person name="Viehrig K."/>
            <person name="Ye F."/>
            <person name="Su P."/>
            <person name="Kiefer A.F."/>
            <person name="Nichols A."/>
            <person name="Cepeda A.J."/>
            <person name="Yan W."/>
            <person name="Fan B."/>
            <person name="Jiang Y."/>
            <person name="Adhikari A."/>
            <person name="Zheng C.-J."/>
            <person name="Schuster L."/>
            <person name="Cowan T.M."/>
            <person name="Smanski M.J."/>
            <person name="Chevrette M.G."/>
            <person name="De Carvalho L.P.S."/>
            <person name="Shen B."/>
        </authorList>
    </citation>
    <scope>NUCLEOTIDE SEQUENCE [LARGE SCALE GENOMIC DNA]</scope>
    <source>
        <strain evidence="3 4">NPDC001166</strain>
    </source>
</reference>
<evidence type="ECO:0000313" key="4">
    <source>
        <dbReference type="Proteomes" id="UP001470023"/>
    </source>
</evidence>
<dbReference type="Proteomes" id="UP001470023">
    <property type="component" value="Unassembled WGS sequence"/>
</dbReference>